<dbReference type="Proteomes" id="UP000011083">
    <property type="component" value="Unassembled WGS sequence"/>
</dbReference>
<dbReference type="VEuPathDB" id="AmoebaDB:ACA1_125050"/>
<protein>
    <submittedName>
        <fullName evidence="1">Uncharacterized protein</fullName>
    </submittedName>
</protein>
<evidence type="ECO:0000313" key="1">
    <source>
        <dbReference type="EMBL" id="ELR14663.1"/>
    </source>
</evidence>
<organism evidence="1 2">
    <name type="scientific">Acanthamoeba castellanii (strain ATCC 30010 / Neff)</name>
    <dbReference type="NCBI Taxonomy" id="1257118"/>
    <lineage>
        <taxon>Eukaryota</taxon>
        <taxon>Amoebozoa</taxon>
        <taxon>Discosea</taxon>
        <taxon>Longamoebia</taxon>
        <taxon>Centramoebida</taxon>
        <taxon>Acanthamoebidae</taxon>
        <taxon>Acanthamoeba</taxon>
    </lineage>
</organism>
<reference evidence="1 2" key="1">
    <citation type="journal article" date="2013" name="Genome Biol.">
        <title>Genome of Acanthamoeba castellanii highlights extensive lateral gene transfer and early evolution of tyrosine kinase signaling.</title>
        <authorList>
            <person name="Clarke M."/>
            <person name="Lohan A.J."/>
            <person name="Liu B."/>
            <person name="Lagkouvardos I."/>
            <person name="Roy S."/>
            <person name="Zafar N."/>
            <person name="Bertelli C."/>
            <person name="Schilde C."/>
            <person name="Kianianmomeni A."/>
            <person name="Burglin T.R."/>
            <person name="Frech C."/>
            <person name="Turcotte B."/>
            <person name="Kopec K.O."/>
            <person name="Synnott J.M."/>
            <person name="Choo C."/>
            <person name="Paponov I."/>
            <person name="Finkler A."/>
            <person name="Soon Heng Tan C."/>
            <person name="Hutchins A.P."/>
            <person name="Weinmeier T."/>
            <person name="Rattei T."/>
            <person name="Chu J.S."/>
            <person name="Gimenez G."/>
            <person name="Irimia M."/>
            <person name="Rigden D.J."/>
            <person name="Fitzpatrick D.A."/>
            <person name="Lorenzo-Morales J."/>
            <person name="Bateman A."/>
            <person name="Chiu C.H."/>
            <person name="Tang P."/>
            <person name="Hegemann P."/>
            <person name="Fromm H."/>
            <person name="Raoult D."/>
            <person name="Greub G."/>
            <person name="Miranda-Saavedra D."/>
            <person name="Chen N."/>
            <person name="Nash P."/>
            <person name="Ginger M.L."/>
            <person name="Horn M."/>
            <person name="Schaap P."/>
            <person name="Caler L."/>
            <person name="Loftus B."/>
        </authorList>
    </citation>
    <scope>NUCLEOTIDE SEQUENCE [LARGE SCALE GENOMIC DNA]</scope>
    <source>
        <strain evidence="1 2">Neff</strain>
    </source>
</reference>
<dbReference type="EMBL" id="KB008047">
    <property type="protein sequence ID" value="ELR14663.1"/>
    <property type="molecule type" value="Genomic_DNA"/>
</dbReference>
<dbReference type="KEGG" id="acan:ACA1_125050"/>
<proteinExistence type="predicted"/>
<dbReference type="GeneID" id="14915281"/>
<dbReference type="AlphaFoldDB" id="L8GPU8"/>
<dbReference type="RefSeq" id="XP_004336676.1">
    <property type="nucleotide sequence ID" value="XM_004336628.1"/>
</dbReference>
<sequence length="66" mass="7070">MSAPQAESLDGLSTEELIERGVEAMAAKKGVTDDEGKAAIRRTLQALPPSHVKIFIESAHKPQAKD</sequence>
<name>L8GPU8_ACACF</name>
<keyword evidence="2" id="KW-1185">Reference proteome</keyword>
<gene>
    <name evidence="1" type="ORF">ACA1_125050</name>
</gene>
<evidence type="ECO:0000313" key="2">
    <source>
        <dbReference type="Proteomes" id="UP000011083"/>
    </source>
</evidence>
<accession>L8GPU8</accession>